<keyword evidence="3" id="KW-0479">Metal-binding</keyword>
<dbReference type="SMART" id="SM00729">
    <property type="entry name" value="Elp3"/>
    <property type="match status" value="1"/>
</dbReference>
<feature type="binding site" evidence="8">
    <location>
        <position position="182"/>
    </location>
    <ligand>
        <name>S-adenosyl-L-methionine</name>
        <dbReference type="ChEBI" id="CHEBI:59789"/>
    </ligand>
</feature>
<evidence type="ECO:0000313" key="10">
    <source>
        <dbReference type="EMBL" id="SEA46092.1"/>
    </source>
</evidence>
<dbReference type="SFLD" id="SFLDG01060">
    <property type="entry name" value="BATS_domain_containing"/>
    <property type="match status" value="1"/>
</dbReference>
<dbReference type="InterPro" id="IPR024021">
    <property type="entry name" value="FeFe-hyd_HydE_rSAM"/>
</dbReference>
<proteinExistence type="predicted"/>
<dbReference type="Gene3D" id="3.20.20.70">
    <property type="entry name" value="Aldolase class I"/>
    <property type="match status" value="1"/>
</dbReference>
<evidence type="ECO:0000256" key="7">
    <source>
        <dbReference type="PIRSR" id="PIRSR004762-1"/>
    </source>
</evidence>
<dbReference type="InterPro" id="IPR006638">
    <property type="entry name" value="Elp3/MiaA/NifB-like_rSAM"/>
</dbReference>
<feature type="binding site" evidence="7">
    <location>
        <position position="69"/>
    </location>
    <ligand>
        <name>[4Fe-4S] cluster</name>
        <dbReference type="ChEBI" id="CHEBI:49883"/>
        <note>4Fe-4S-S-AdoMet</note>
    </ligand>
</feature>
<dbReference type="SFLD" id="SFLDG01280">
    <property type="entry name" value="HydE/PylB-like"/>
    <property type="match status" value="1"/>
</dbReference>
<organism evidence="10 11">
    <name type="scientific">Eubacterium aggregans</name>
    <dbReference type="NCBI Taxonomy" id="81409"/>
    <lineage>
        <taxon>Bacteria</taxon>
        <taxon>Bacillati</taxon>
        <taxon>Bacillota</taxon>
        <taxon>Clostridia</taxon>
        <taxon>Eubacteriales</taxon>
        <taxon>Eubacteriaceae</taxon>
        <taxon>Eubacterium</taxon>
    </lineage>
</organism>
<evidence type="ECO:0000256" key="4">
    <source>
        <dbReference type="ARBA" id="ARBA00023004"/>
    </source>
</evidence>
<dbReference type="InterPro" id="IPR007197">
    <property type="entry name" value="rSAM"/>
</dbReference>
<dbReference type="InterPro" id="IPR058240">
    <property type="entry name" value="rSAM_sf"/>
</dbReference>
<keyword evidence="11" id="KW-1185">Reference proteome</keyword>
<dbReference type="GO" id="GO:0046872">
    <property type="term" value="F:metal ion binding"/>
    <property type="evidence" value="ECO:0007669"/>
    <property type="project" value="UniProtKB-KW"/>
</dbReference>
<keyword evidence="2 7" id="KW-0949">S-adenosyl-L-methionine</keyword>
<dbReference type="PIRSF" id="PIRSF004762">
    <property type="entry name" value="CHP00423"/>
    <property type="match status" value="1"/>
</dbReference>
<dbReference type="PANTHER" id="PTHR43726">
    <property type="entry name" value="3-METHYLORNITHINE SYNTHASE"/>
    <property type="match status" value="1"/>
</dbReference>
<dbReference type="STRING" id="81409.SAMN04515656_11114"/>
<evidence type="ECO:0000256" key="2">
    <source>
        <dbReference type="ARBA" id="ARBA00022691"/>
    </source>
</evidence>
<dbReference type="CDD" id="cd01335">
    <property type="entry name" value="Radical_SAM"/>
    <property type="match status" value="1"/>
</dbReference>
<keyword evidence="5 7" id="KW-0411">Iron-sulfur</keyword>
<evidence type="ECO:0000313" key="11">
    <source>
        <dbReference type="Proteomes" id="UP000199394"/>
    </source>
</evidence>
<comment type="cofactor">
    <cofactor evidence="7">
        <name>[4Fe-4S] cluster</name>
        <dbReference type="ChEBI" id="CHEBI:49883"/>
    </cofactor>
    <text evidence="7">Binds 1 [4Fe-4S] cluster. The cluster is coordinated with 3 cysteines and an exchangeable S-adenosyl-L-methionine.</text>
</comment>
<dbReference type="InterPro" id="IPR013785">
    <property type="entry name" value="Aldolase_TIM"/>
</dbReference>
<dbReference type="GO" id="GO:0042364">
    <property type="term" value="P:water-soluble vitamin biosynthetic process"/>
    <property type="evidence" value="ECO:0007669"/>
    <property type="project" value="UniProtKB-ARBA"/>
</dbReference>
<dbReference type="InterPro" id="IPR010722">
    <property type="entry name" value="BATS_dom"/>
</dbReference>
<keyword evidence="1 7" id="KW-0004">4Fe-4S</keyword>
<dbReference type="Proteomes" id="UP000199394">
    <property type="component" value="Unassembled WGS sequence"/>
</dbReference>
<dbReference type="InterPro" id="IPR034422">
    <property type="entry name" value="HydE/PylB-like"/>
</dbReference>
<protein>
    <submittedName>
        <fullName evidence="10">Iron-only hydrogenase maturation protein HydE</fullName>
    </submittedName>
</protein>
<feature type="binding site" evidence="7">
    <location>
        <position position="62"/>
    </location>
    <ligand>
        <name>[4Fe-4S] cluster</name>
        <dbReference type="ChEBI" id="CHEBI:49883"/>
        <note>4Fe-4S-S-AdoMet</note>
    </ligand>
</feature>
<evidence type="ECO:0000256" key="3">
    <source>
        <dbReference type="ARBA" id="ARBA00022723"/>
    </source>
</evidence>
<name>A0A1H4BE45_9FIRM</name>
<dbReference type="OrthoDB" id="9775764at2"/>
<dbReference type="AlphaFoldDB" id="A0A1H4BE45"/>
<dbReference type="Pfam" id="PF04055">
    <property type="entry name" value="Radical_SAM"/>
    <property type="match status" value="1"/>
</dbReference>
<evidence type="ECO:0000256" key="8">
    <source>
        <dbReference type="PIRSR" id="PIRSR004762-2"/>
    </source>
</evidence>
<feature type="binding site" evidence="8">
    <location>
        <position position="137"/>
    </location>
    <ligand>
        <name>(3R)-3-methyl-D-ornithine</name>
        <dbReference type="ChEBI" id="CHEBI:64642"/>
    </ligand>
</feature>
<evidence type="ECO:0000259" key="9">
    <source>
        <dbReference type="PROSITE" id="PS51918"/>
    </source>
</evidence>
<accession>A0A1H4BE45</accession>
<dbReference type="SUPFAM" id="SSF102114">
    <property type="entry name" value="Radical SAM enzymes"/>
    <property type="match status" value="1"/>
</dbReference>
<dbReference type="NCBIfam" id="TIGR03956">
    <property type="entry name" value="rSAM_HydE"/>
    <property type="match status" value="1"/>
</dbReference>
<dbReference type="PANTHER" id="PTHR43726:SF1">
    <property type="entry name" value="BIOTIN SYNTHASE"/>
    <property type="match status" value="1"/>
</dbReference>
<keyword evidence="4 7" id="KW-0408">Iron</keyword>
<evidence type="ECO:0000256" key="6">
    <source>
        <dbReference type="ARBA" id="ARBA00034078"/>
    </source>
</evidence>
<evidence type="ECO:0000256" key="1">
    <source>
        <dbReference type="ARBA" id="ARBA00022485"/>
    </source>
</evidence>
<feature type="binding site" evidence="7">
    <location>
        <position position="66"/>
    </location>
    <ligand>
        <name>[4Fe-4S] cluster</name>
        <dbReference type="ChEBI" id="CHEBI:49883"/>
        <note>4Fe-4S-S-AdoMet</note>
    </ligand>
</feature>
<dbReference type="GO" id="GO:0016740">
    <property type="term" value="F:transferase activity"/>
    <property type="evidence" value="ECO:0007669"/>
    <property type="project" value="TreeGrafter"/>
</dbReference>
<gene>
    <name evidence="10" type="ORF">SAMN04515656_11114</name>
</gene>
<sequence>MDTILTKIEKGQPPCQEELSLLLSRPEDAVRNRLAQSARRVCEAHYGKAIYIRGLIEFTNYCKNDCYYCGIRRSNAKVARYRLTKDDILSCCAAGYTLGFRTFVLQGGEDGYYTDDRMADIVTAIRSAYPDCAITLSLGERSAASYAQLKAAGADRYLLRQETSVDRLYRHLHPPEMDGKKRLECQHTLGDLGYQLGMGFMVGAPGQTSEDLAQELLYTTKRQPQMIGIGPFIPHADTPFGGNPPGSLSQTLLCLSILRLLNPKALIPATTALGTIHPTGREQGIQAGANVVMPNLSPLAVRKQYSLYDNKICTGDEAAECLQCLGRRMESVDRHLVIDRGDALPS</sequence>
<comment type="cofactor">
    <cofactor evidence="6">
        <name>[2Fe-2S] cluster</name>
        <dbReference type="ChEBI" id="CHEBI:190135"/>
    </cofactor>
</comment>
<dbReference type="EMBL" id="FNRK01000011">
    <property type="protein sequence ID" value="SEA46092.1"/>
    <property type="molecule type" value="Genomic_DNA"/>
</dbReference>
<dbReference type="SMART" id="SM00876">
    <property type="entry name" value="BATS"/>
    <property type="match status" value="1"/>
</dbReference>
<feature type="domain" description="Radical SAM core" evidence="9">
    <location>
        <begin position="48"/>
        <end position="273"/>
    </location>
</feature>
<evidence type="ECO:0000256" key="5">
    <source>
        <dbReference type="ARBA" id="ARBA00023014"/>
    </source>
</evidence>
<dbReference type="SFLD" id="SFLDS00029">
    <property type="entry name" value="Radical_SAM"/>
    <property type="match status" value="1"/>
</dbReference>
<dbReference type="GO" id="GO:0051539">
    <property type="term" value="F:4 iron, 4 sulfur cluster binding"/>
    <property type="evidence" value="ECO:0007669"/>
    <property type="project" value="UniProtKB-KW"/>
</dbReference>
<reference evidence="10 11" key="1">
    <citation type="submission" date="2016-10" db="EMBL/GenBank/DDBJ databases">
        <authorList>
            <person name="de Groot N.N."/>
        </authorList>
    </citation>
    <scope>NUCLEOTIDE SEQUENCE [LARGE SCALE GENOMIC DNA]</scope>
    <source>
        <strain evidence="10 11">SR12</strain>
    </source>
</reference>
<dbReference type="PROSITE" id="PS51918">
    <property type="entry name" value="RADICAL_SAM"/>
    <property type="match status" value="1"/>
</dbReference>
<dbReference type="GO" id="GO:0044272">
    <property type="term" value="P:sulfur compound biosynthetic process"/>
    <property type="evidence" value="ECO:0007669"/>
    <property type="project" value="UniProtKB-ARBA"/>
</dbReference>
<dbReference type="RefSeq" id="WP_090307124.1">
    <property type="nucleotide sequence ID" value="NZ_FNRK01000011.1"/>
</dbReference>
<feature type="binding site" evidence="8">
    <location>
        <position position="162"/>
    </location>
    <ligand>
        <name>S-adenosyl-L-methionine</name>
        <dbReference type="ChEBI" id="CHEBI:59789"/>
    </ligand>
</feature>
<dbReference type="SFLD" id="SFLDF00348">
    <property type="entry name" value="FeFe_hydrogenase_maturase_(Hyd"/>
    <property type="match status" value="1"/>
</dbReference>